<evidence type="ECO:0000313" key="3">
    <source>
        <dbReference type="EMBL" id="AWN81845.1"/>
    </source>
</evidence>
<dbReference type="KEGG" id="cher:DK880_00525"/>
<dbReference type="AlphaFoldDB" id="A0A2Z3LH58"/>
<reference evidence="3 4" key="1">
    <citation type="submission" date="2018-05" db="EMBL/GenBank/DDBJ databases">
        <title>Candidatus Cardinium hertigii Genome Assembly.</title>
        <authorList>
            <person name="Showmaker K.C."/>
            <person name="Walden K.O."/>
            <person name="Fields C.J."/>
            <person name="Lambert K.N."/>
            <person name="Hudson M.E."/>
        </authorList>
    </citation>
    <scope>NUCLEOTIDE SEQUENCE [LARGE SCALE GENOMIC DNA]</scope>
    <source>
        <strain evidence="4">cHgTN10</strain>
    </source>
</reference>
<organism evidence="3 4">
    <name type="scientific">Candidatus Cardinium hertigii</name>
    <dbReference type="NCBI Taxonomy" id="247481"/>
    <lineage>
        <taxon>Bacteria</taxon>
        <taxon>Pseudomonadati</taxon>
        <taxon>Bacteroidota</taxon>
        <taxon>Cytophagia</taxon>
        <taxon>Cytophagales</taxon>
        <taxon>Amoebophilaceae</taxon>
        <taxon>Candidatus Cardinium</taxon>
    </lineage>
</organism>
<evidence type="ECO:0000259" key="2">
    <source>
        <dbReference type="Pfam" id="PF14317"/>
    </source>
</evidence>
<name>A0A2Z3LH58_9BACT</name>
<protein>
    <recommendedName>
        <fullName evidence="2">YcxB-like C-terminal domain-containing protein</fullName>
    </recommendedName>
</protein>
<feature type="transmembrane region" description="Helical" evidence="1">
    <location>
        <begin position="118"/>
        <end position="137"/>
    </location>
</feature>
<keyword evidence="4" id="KW-1185">Reference proteome</keyword>
<keyword evidence="1" id="KW-1133">Transmembrane helix</keyword>
<feature type="transmembrane region" description="Helical" evidence="1">
    <location>
        <begin position="26"/>
        <end position="44"/>
    </location>
</feature>
<evidence type="ECO:0000256" key="1">
    <source>
        <dbReference type="SAM" id="Phobius"/>
    </source>
</evidence>
<dbReference type="Proteomes" id="UP000245872">
    <property type="component" value="Chromosome"/>
</dbReference>
<accession>A0A2Z3LH58</accession>
<keyword evidence="1" id="KW-0472">Membrane</keyword>
<sequence>MIIRTKKYKMPSGLYIKLGMQNILRLHWWIFLLLLLGISATFFIKTIWFIVGSMLFFIGYLLFWLIQFYGFTQLEENRLIFERVIYEINNQYLIMQVNSRQAIPFPWINITKAYKKKAYFLLILSKAQFFCLPFKIFRGDNEVKLFTTLLQRKGLLKG</sequence>
<feature type="domain" description="YcxB-like C-terminal" evidence="2">
    <location>
        <begin position="92"/>
        <end position="149"/>
    </location>
</feature>
<evidence type="ECO:0000313" key="4">
    <source>
        <dbReference type="Proteomes" id="UP000245872"/>
    </source>
</evidence>
<proteinExistence type="predicted"/>
<dbReference type="InterPro" id="IPR025588">
    <property type="entry name" value="YcxB-like_C"/>
</dbReference>
<gene>
    <name evidence="3" type="ORF">DK880_00525</name>
</gene>
<keyword evidence="1" id="KW-0812">Transmembrane</keyword>
<dbReference type="OrthoDB" id="1352552at2"/>
<feature type="transmembrane region" description="Helical" evidence="1">
    <location>
        <begin position="50"/>
        <end position="71"/>
    </location>
</feature>
<dbReference type="Pfam" id="PF14317">
    <property type="entry name" value="YcxB"/>
    <property type="match status" value="1"/>
</dbReference>
<dbReference type="EMBL" id="CP029619">
    <property type="protein sequence ID" value="AWN81845.1"/>
    <property type="molecule type" value="Genomic_DNA"/>
</dbReference>